<keyword evidence="3" id="KW-1185">Reference proteome</keyword>
<gene>
    <name evidence="2" type="ORF">EAE97_010591</name>
</gene>
<proteinExistence type="predicted"/>
<evidence type="ECO:0000313" key="2">
    <source>
        <dbReference type="EMBL" id="KAF7924640.1"/>
    </source>
</evidence>
<evidence type="ECO:0000256" key="1">
    <source>
        <dbReference type="SAM" id="MobiDB-lite"/>
    </source>
</evidence>
<dbReference type="GeneID" id="62154179"/>
<dbReference type="RefSeq" id="XP_038727967.1">
    <property type="nucleotide sequence ID" value="XM_038881106.1"/>
</dbReference>
<organism evidence="2 3">
    <name type="scientific">Botrytis byssoidea</name>
    <dbReference type="NCBI Taxonomy" id="139641"/>
    <lineage>
        <taxon>Eukaryota</taxon>
        <taxon>Fungi</taxon>
        <taxon>Dikarya</taxon>
        <taxon>Ascomycota</taxon>
        <taxon>Pezizomycotina</taxon>
        <taxon>Leotiomycetes</taxon>
        <taxon>Helotiales</taxon>
        <taxon>Sclerotiniaceae</taxon>
        <taxon>Botrytis</taxon>
    </lineage>
</organism>
<feature type="region of interest" description="Disordered" evidence="1">
    <location>
        <begin position="1"/>
        <end position="42"/>
    </location>
</feature>
<dbReference type="Proteomes" id="UP000710849">
    <property type="component" value="Unassembled WGS sequence"/>
</dbReference>
<dbReference type="EMBL" id="RCSW01000029">
    <property type="protein sequence ID" value="KAF7924640.1"/>
    <property type="molecule type" value="Genomic_DNA"/>
</dbReference>
<name>A0A9P5I1K7_9HELO</name>
<protein>
    <submittedName>
        <fullName evidence="2">Uncharacterized protein</fullName>
    </submittedName>
</protein>
<reference evidence="2 3" key="1">
    <citation type="journal article" date="2020" name="Genome Biol. Evol.">
        <title>Comparative genomics of Sclerotiniaceae.</title>
        <authorList>
            <person name="Valero Jimenez C.A."/>
            <person name="Steentjes M."/>
            <person name="Scholten O.E."/>
            <person name="Van Kan J.A.L."/>
        </authorList>
    </citation>
    <scope>NUCLEOTIDE SEQUENCE [LARGE SCALE GENOMIC DNA]</scope>
    <source>
        <strain evidence="2 3">MUCL 94</strain>
    </source>
</reference>
<accession>A0A9P5I1K7</accession>
<comment type="caution">
    <text evidence="2">The sequence shown here is derived from an EMBL/GenBank/DDBJ whole genome shotgun (WGS) entry which is preliminary data.</text>
</comment>
<sequence length="327" mass="38540">MGLSISRNVEERRKTNPHSPSQNLGIRTAAQNTNTNPHRPDGLYKFPSKVRAIIFFYVLYDSWHGKSPNFLRALRGDCGLYFEALPVFYKHNVYELQGIHHLKRGREVGFLRSVQNLRFKIPLKDPRFSTKSNNLQVSTERTSLLKAVKLFRPEPSNRLYFSLVGTWPLPRRDSPRFSLADAINMYVNYAERLETMRRCFERFRQKCTASSGYTSVHAAPILSIAFEEPHVRRSGLVIHHLLEYLRFYIPMREQRLASVNSSGSTTWEWETEWGNDLVMQFRSAHPGTKRREWHLPCTIREMLERDHEFWVQHCLQQSERYGFLQLH</sequence>
<evidence type="ECO:0000313" key="3">
    <source>
        <dbReference type="Proteomes" id="UP000710849"/>
    </source>
</evidence>
<feature type="compositionally biased region" description="Polar residues" evidence="1">
    <location>
        <begin position="17"/>
        <end position="37"/>
    </location>
</feature>
<dbReference type="AlphaFoldDB" id="A0A9P5I1K7"/>